<reference evidence="1 2" key="1">
    <citation type="journal article" date="2021" name="BMC Biol.">
        <title>Horizontally acquired antibacterial genes associated with adaptive radiation of ladybird beetles.</title>
        <authorList>
            <person name="Li H.S."/>
            <person name="Tang X.F."/>
            <person name="Huang Y.H."/>
            <person name="Xu Z.Y."/>
            <person name="Chen M.L."/>
            <person name="Du X.Y."/>
            <person name="Qiu B.Y."/>
            <person name="Chen P.T."/>
            <person name="Zhang W."/>
            <person name="Slipinski A."/>
            <person name="Escalona H.E."/>
            <person name="Waterhouse R.M."/>
            <person name="Zwick A."/>
            <person name="Pang H."/>
        </authorList>
    </citation>
    <scope>NUCLEOTIDE SEQUENCE [LARGE SCALE GENOMIC DNA]</scope>
    <source>
        <strain evidence="1">SYSU2018</strain>
    </source>
</reference>
<accession>A0ABD2N9E3</accession>
<sequence length="120" mass="14008">MMQPLGIKNIIKANAFNIRNTITVENATRVTDTGATLIEHVLATDNVLKDHRILNVKVNTTCETTIRQRITKLKLDKNKMIESIEVEMLQRERTTFSRNCRSYKQCEKRMLQRIFVENQS</sequence>
<evidence type="ECO:0000313" key="2">
    <source>
        <dbReference type="Proteomes" id="UP001516400"/>
    </source>
</evidence>
<comment type="caution">
    <text evidence="1">The sequence shown here is derived from an EMBL/GenBank/DDBJ whole genome shotgun (WGS) entry which is preliminary data.</text>
</comment>
<dbReference type="EMBL" id="JABFTP020000083">
    <property type="protein sequence ID" value="KAL3275267.1"/>
    <property type="molecule type" value="Genomic_DNA"/>
</dbReference>
<name>A0ABD2N9E3_9CUCU</name>
<dbReference type="AlphaFoldDB" id="A0ABD2N9E3"/>
<keyword evidence="2" id="KW-1185">Reference proteome</keyword>
<proteinExistence type="predicted"/>
<gene>
    <name evidence="1" type="ORF">HHI36_020036</name>
</gene>
<dbReference type="Proteomes" id="UP001516400">
    <property type="component" value="Unassembled WGS sequence"/>
</dbReference>
<organism evidence="1 2">
    <name type="scientific">Cryptolaemus montrouzieri</name>
    <dbReference type="NCBI Taxonomy" id="559131"/>
    <lineage>
        <taxon>Eukaryota</taxon>
        <taxon>Metazoa</taxon>
        <taxon>Ecdysozoa</taxon>
        <taxon>Arthropoda</taxon>
        <taxon>Hexapoda</taxon>
        <taxon>Insecta</taxon>
        <taxon>Pterygota</taxon>
        <taxon>Neoptera</taxon>
        <taxon>Endopterygota</taxon>
        <taxon>Coleoptera</taxon>
        <taxon>Polyphaga</taxon>
        <taxon>Cucujiformia</taxon>
        <taxon>Coccinelloidea</taxon>
        <taxon>Coccinellidae</taxon>
        <taxon>Scymninae</taxon>
        <taxon>Scymnini</taxon>
        <taxon>Cryptolaemus</taxon>
    </lineage>
</organism>
<evidence type="ECO:0000313" key="1">
    <source>
        <dbReference type="EMBL" id="KAL3275267.1"/>
    </source>
</evidence>
<protein>
    <submittedName>
        <fullName evidence="1">Uncharacterized protein</fullName>
    </submittedName>
</protein>